<dbReference type="PaxDb" id="4081-Solyc05g016500.1.1"/>
<protein>
    <submittedName>
        <fullName evidence="1">Uncharacterized protein</fullName>
    </submittedName>
</protein>
<dbReference type="AlphaFoldDB" id="A0A3Q7GHV6"/>
<dbReference type="Gramene" id="Solyc05g016500.1.1">
    <property type="protein sequence ID" value="Solyc05g016500.1.1.1"/>
    <property type="gene ID" value="Solyc05g016500.1"/>
</dbReference>
<reference evidence="1" key="1">
    <citation type="journal article" date="2012" name="Nature">
        <title>The tomato genome sequence provides insights into fleshy fruit evolution.</title>
        <authorList>
            <consortium name="Tomato Genome Consortium"/>
        </authorList>
    </citation>
    <scope>NUCLEOTIDE SEQUENCE [LARGE SCALE GENOMIC DNA]</scope>
    <source>
        <strain evidence="1">cv. Heinz 1706</strain>
    </source>
</reference>
<sequence>MLAEGRHHKPLHVHIGKASLCRLIASSISQGLSALGRRHRPTRRGVGQDTLVLYSRIGYDM</sequence>
<dbReference type="Proteomes" id="UP000004994">
    <property type="component" value="Chromosome 5"/>
</dbReference>
<organism evidence="1">
    <name type="scientific">Solanum lycopersicum</name>
    <name type="common">Tomato</name>
    <name type="synonym">Lycopersicon esculentum</name>
    <dbReference type="NCBI Taxonomy" id="4081"/>
    <lineage>
        <taxon>Eukaryota</taxon>
        <taxon>Viridiplantae</taxon>
        <taxon>Streptophyta</taxon>
        <taxon>Embryophyta</taxon>
        <taxon>Tracheophyta</taxon>
        <taxon>Spermatophyta</taxon>
        <taxon>Magnoliopsida</taxon>
        <taxon>eudicotyledons</taxon>
        <taxon>Gunneridae</taxon>
        <taxon>Pentapetalae</taxon>
        <taxon>asterids</taxon>
        <taxon>lamiids</taxon>
        <taxon>Solanales</taxon>
        <taxon>Solanaceae</taxon>
        <taxon>Solanoideae</taxon>
        <taxon>Solaneae</taxon>
        <taxon>Solanum</taxon>
        <taxon>Solanum subgen. Lycopersicon</taxon>
    </lineage>
</organism>
<reference evidence="1" key="2">
    <citation type="submission" date="2019-01" db="UniProtKB">
        <authorList>
            <consortium name="EnsemblPlants"/>
        </authorList>
    </citation>
    <scope>IDENTIFICATION</scope>
    <source>
        <strain evidence="1">cv. Heinz 1706</strain>
    </source>
</reference>
<accession>A0A3Q7GHV6</accession>
<evidence type="ECO:0000313" key="1">
    <source>
        <dbReference type="EnsemblPlants" id="Solyc05g016500.1.1.1"/>
    </source>
</evidence>
<dbReference type="EnsemblPlants" id="Solyc05g016500.1.1">
    <property type="protein sequence ID" value="Solyc05g016500.1.1.1"/>
    <property type="gene ID" value="Solyc05g016500.1"/>
</dbReference>
<name>A0A3Q7GHV6_SOLLC</name>
<keyword evidence="2" id="KW-1185">Reference proteome</keyword>
<dbReference type="InParanoid" id="A0A3Q7GHV6"/>
<proteinExistence type="predicted"/>
<evidence type="ECO:0000313" key="2">
    <source>
        <dbReference type="Proteomes" id="UP000004994"/>
    </source>
</evidence>